<accession>A0AAD4DKR8</accession>
<dbReference type="Gene3D" id="3.30.40.10">
    <property type="entry name" value="Zinc/RING finger domain, C3HC4 (zinc finger)"/>
    <property type="match status" value="1"/>
</dbReference>
<dbReference type="InterPro" id="IPR001841">
    <property type="entry name" value="Znf_RING"/>
</dbReference>
<evidence type="ECO:0000256" key="1">
    <source>
        <dbReference type="ARBA" id="ARBA00000900"/>
    </source>
</evidence>
<proteinExistence type="inferred from homology"/>
<evidence type="ECO:0000313" key="11">
    <source>
        <dbReference type="Proteomes" id="UP001194580"/>
    </source>
</evidence>
<keyword evidence="11" id="KW-1185">Reference proteome</keyword>
<organism evidence="10 11">
    <name type="scientific">Linnemannia exigua</name>
    <dbReference type="NCBI Taxonomy" id="604196"/>
    <lineage>
        <taxon>Eukaryota</taxon>
        <taxon>Fungi</taxon>
        <taxon>Fungi incertae sedis</taxon>
        <taxon>Mucoromycota</taxon>
        <taxon>Mortierellomycotina</taxon>
        <taxon>Mortierellomycetes</taxon>
        <taxon>Mortierellales</taxon>
        <taxon>Mortierellaceae</taxon>
        <taxon>Linnemannia</taxon>
    </lineage>
</organism>
<evidence type="ECO:0000256" key="6">
    <source>
        <dbReference type="ARBA" id="ARBA00022723"/>
    </source>
</evidence>
<evidence type="ECO:0000256" key="8">
    <source>
        <dbReference type="SAM" id="MobiDB-lite"/>
    </source>
</evidence>
<gene>
    <name evidence="10" type="primary">DTX3L</name>
    <name evidence="10" type="ORF">BGZ95_009612</name>
</gene>
<feature type="domain" description="RING-type" evidence="9">
    <location>
        <begin position="293"/>
        <end position="345"/>
    </location>
</feature>
<comment type="pathway">
    <text evidence="2">Protein modification; protein ubiquitination.</text>
</comment>
<dbReference type="Pfam" id="PF13639">
    <property type="entry name" value="zf-RING_2"/>
    <property type="match status" value="1"/>
</dbReference>
<dbReference type="Proteomes" id="UP001194580">
    <property type="component" value="Unassembled WGS sequence"/>
</dbReference>
<sequence>MGQRVVRELRPALEKEIKENDARTERQAAAIEAERARTFNQSKLFVRYVTEPQAQERLKMSKEERLRANSVGYREDFVMKSVDVDTSRTRSWPLIVAELMMPGVMILQLKPEVAKHLNDTNWVNEAWRIRNVLALPHAKVWWEVTPEVVFGGPTPHHSFWPVNPRTRVPNRSFYKLKDYLVWIFKEKESRPRRFNHHHNAAGSTAQGAASSATGQAPTVEEQWDQVDPSVAQAIRGLSSRYGLVEFNRERRQAELDRMGTDLTGDLMVPAEPHMLLEDGVKGNSTSGNAQAECPICQEELVISATPSEAEPFVIKLKSCRHCFHKVCLDSWFSSKDAQLKCPMCSVKCTTAARDGNTRRAFLDFQKLGPQPDGVLGYFFDVRLCCYFIYMVIPSHTITEPTATNPSATKIVPSDVRHAIVPFTSRLGPLLMIRILTLFYYGHLLKVGQSLTRGVNNVVVWNGVHLRTSMSGQFGFPAPNWEQNCWDEISQKGVAMGLDELILSVPAADGRILRRGSAQSSQANAQGITIPQDLAAEMAAEELIQRLFHEDQPRLFVL</sequence>
<evidence type="ECO:0000256" key="7">
    <source>
        <dbReference type="PROSITE-ProRule" id="PRU00175"/>
    </source>
</evidence>
<dbReference type="EMBL" id="JAAAIL010000058">
    <property type="protein sequence ID" value="KAG0280575.1"/>
    <property type="molecule type" value="Genomic_DNA"/>
</dbReference>
<dbReference type="PROSITE" id="PS50089">
    <property type="entry name" value="ZF_RING_2"/>
    <property type="match status" value="1"/>
</dbReference>
<dbReference type="PANTHER" id="PTHR12622">
    <property type="entry name" value="DELTEX-RELATED"/>
    <property type="match status" value="1"/>
</dbReference>
<dbReference type="SUPFAM" id="SSF57850">
    <property type="entry name" value="RING/U-box"/>
    <property type="match status" value="1"/>
</dbReference>
<keyword evidence="7" id="KW-0862">Zinc</keyword>
<dbReference type="InterPro" id="IPR039398">
    <property type="entry name" value="Deltex_fam"/>
</dbReference>
<evidence type="ECO:0000256" key="2">
    <source>
        <dbReference type="ARBA" id="ARBA00004906"/>
    </source>
</evidence>
<evidence type="ECO:0000313" key="10">
    <source>
        <dbReference type="EMBL" id="KAG0280575.1"/>
    </source>
</evidence>
<reference evidence="10" key="1">
    <citation type="journal article" date="2020" name="Fungal Divers.">
        <title>Resolving the Mortierellaceae phylogeny through synthesis of multi-gene phylogenetics and phylogenomics.</title>
        <authorList>
            <person name="Vandepol N."/>
            <person name="Liber J."/>
            <person name="Desiro A."/>
            <person name="Na H."/>
            <person name="Kennedy M."/>
            <person name="Barry K."/>
            <person name="Grigoriev I.V."/>
            <person name="Miller A.N."/>
            <person name="O'Donnell K."/>
            <person name="Stajich J.E."/>
            <person name="Bonito G."/>
        </authorList>
    </citation>
    <scope>NUCLEOTIDE SEQUENCE</scope>
    <source>
        <strain evidence="10">NRRL 28262</strain>
    </source>
</reference>
<keyword evidence="7" id="KW-0863">Zinc-finger</keyword>
<comment type="similarity">
    <text evidence="3">Belongs to the Deltex family.</text>
</comment>
<dbReference type="InterPro" id="IPR039399">
    <property type="entry name" value="Deltex_C_sf"/>
</dbReference>
<dbReference type="InterPro" id="IPR039396">
    <property type="entry name" value="Deltex_C"/>
</dbReference>
<evidence type="ECO:0000259" key="9">
    <source>
        <dbReference type="PROSITE" id="PS50089"/>
    </source>
</evidence>
<evidence type="ECO:0000256" key="4">
    <source>
        <dbReference type="ARBA" id="ARBA00012483"/>
    </source>
</evidence>
<feature type="compositionally biased region" description="Low complexity" evidence="8">
    <location>
        <begin position="200"/>
        <end position="216"/>
    </location>
</feature>
<keyword evidence="6" id="KW-0479">Metal-binding</keyword>
<dbReference type="GO" id="GO:0008270">
    <property type="term" value="F:zinc ion binding"/>
    <property type="evidence" value="ECO:0007669"/>
    <property type="project" value="UniProtKB-KW"/>
</dbReference>
<comment type="catalytic activity">
    <reaction evidence="1">
        <text>S-ubiquitinyl-[E2 ubiquitin-conjugating enzyme]-L-cysteine + [acceptor protein]-L-lysine = [E2 ubiquitin-conjugating enzyme]-L-cysteine + N(6)-ubiquitinyl-[acceptor protein]-L-lysine.</text>
        <dbReference type="EC" id="2.3.2.27"/>
    </reaction>
</comment>
<name>A0AAD4DKR8_9FUNG</name>
<protein>
    <recommendedName>
        <fullName evidence="4">RING-type E3 ubiquitin transferase</fullName>
        <ecNumber evidence="4">2.3.2.27</ecNumber>
    </recommendedName>
</protein>
<dbReference type="GO" id="GO:0016567">
    <property type="term" value="P:protein ubiquitination"/>
    <property type="evidence" value="ECO:0007669"/>
    <property type="project" value="InterPro"/>
</dbReference>
<dbReference type="AlphaFoldDB" id="A0AAD4DKR8"/>
<dbReference type="SMART" id="SM00184">
    <property type="entry name" value="RING"/>
    <property type="match status" value="1"/>
</dbReference>
<dbReference type="CDD" id="cd16448">
    <property type="entry name" value="RING-H2"/>
    <property type="match status" value="1"/>
</dbReference>
<dbReference type="EC" id="2.3.2.27" evidence="4"/>
<feature type="region of interest" description="Disordered" evidence="8">
    <location>
        <begin position="195"/>
        <end position="225"/>
    </location>
</feature>
<dbReference type="GO" id="GO:0061630">
    <property type="term" value="F:ubiquitin protein ligase activity"/>
    <property type="evidence" value="ECO:0007669"/>
    <property type="project" value="UniProtKB-EC"/>
</dbReference>
<dbReference type="InterPro" id="IPR013083">
    <property type="entry name" value="Znf_RING/FYVE/PHD"/>
</dbReference>
<comment type="caution">
    <text evidence="10">The sequence shown here is derived from an EMBL/GenBank/DDBJ whole genome shotgun (WGS) entry which is preliminary data.</text>
</comment>
<evidence type="ECO:0000256" key="5">
    <source>
        <dbReference type="ARBA" id="ARBA00022679"/>
    </source>
</evidence>
<dbReference type="Pfam" id="PF18102">
    <property type="entry name" value="DTC"/>
    <property type="match status" value="1"/>
</dbReference>
<evidence type="ECO:0000256" key="3">
    <source>
        <dbReference type="ARBA" id="ARBA00009413"/>
    </source>
</evidence>
<keyword evidence="5" id="KW-0808">Transferase</keyword>
<dbReference type="Gene3D" id="3.30.390.130">
    <property type="match status" value="1"/>
</dbReference>